<dbReference type="Gene3D" id="3.40.640.10">
    <property type="entry name" value="Type I PLP-dependent aspartate aminotransferase-like (Major domain)"/>
    <property type="match status" value="1"/>
</dbReference>
<dbReference type="GO" id="GO:0048472">
    <property type="term" value="F:threonine-phosphate decarboxylase activity"/>
    <property type="evidence" value="ECO:0007669"/>
    <property type="project" value="UniProtKB-EC"/>
</dbReference>
<dbReference type="GO" id="GO:0030170">
    <property type="term" value="F:pyridoxal phosphate binding"/>
    <property type="evidence" value="ECO:0007669"/>
    <property type="project" value="InterPro"/>
</dbReference>
<comment type="cofactor">
    <cofactor evidence="1">
        <name>pyridoxal 5'-phosphate</name>
        <dbReference type="ChEBI" id="CHEBI:597326"/>
    </cofactor>
</comment>
<evidence type="ECO:0000259" key="10">
    <source>
        <dbReference type="Pfam" id="PF00155"/>
    </source>
</evidence>
<evidence type="ECO:0000256" key="2">
    <source>
        <dbReference type="ARBA" id="ARBA00003444"/>
    </source>
</evidence>
<dbReference type="CDD" id="cd00609">
    <property type="entry name" value="AAT_like"/>
    <property type="match status" value="1"/>
</dbReference>
<dbReference type="Pfam" id="PF00155">
    <property type="entry name" value="Aminotran_1_2"/>
    <property type="match status" value="1"/>
</dbReference>
<dbReference type="EMBL" id="WHJC01000161">
    <property type="protein sequence ID" value="MPQ44155.1"/>
    <property type="molecule type" value="Genomic_DNA"/>
</dbReference>
<comment type="pathway">
    <text evidence="3">Cofactor biosynthesis; adenosylcobalamin biosynthesis.</text>
</comment>
<comment type="function">
    <text evidence="2">Decarboxylates L-threonine-O-3-phosphate to yield (R)-1-amino-2-propanol O-2-phosphate, the precursor for the linkage between the nucleotide loop and the corrin ring in cobalamin.</text>
</comment>
<feature type="domain" description="Aminotransferase class I/classII large" evidence="10">
    <location>
        <begin position="31"/>
        <end position="362"/>
    </location>
</feature>
<keyword evidence="7 11" id="KW-0456">Lyase</keyword>
<gene>
    <name evidence="11" type="ORF">GBZ86_10315</name>
</gene>
<evidence type="ECO:0000256" key="5">
    <source>
        <dbReference type="ARBA" id="ARBA00022573"/>
    </source>
</evidence>
<dbReference type="NCBIfam" id="TIGR01140">
    <property type="entry name" value="L_thr_O3P_dcar"/>
    <property type="match status" value="1"/>
</dbReference>
<dbReference type="AlphaFoldDB" id="A0A6I1ML73"/>
<evidence type="ECO:0000313" key="12">
    <source>
        <dbReference type="Proteomes" id="UP000430345"/>
    </source>
</evidence>
<dbReference type="Gene3D" id="3.90.1150.10">
    <property type="entry name" value="Aspartate Aminotransferase, domain 1"/>
    <property type="match status" value="1"/>
</dbReference>
<reference evidence="11 12" key="1">
    <citation type="submission" date="2019-10" db="EMBL/GenBank/DDBJ databases">
        <title>The Genome Sequence of Clostridium tarantellae Isolated from Fish Brain.</title>
        <authorList>
            <person name="Bano L."/>
            <person name="Kiel M."/>
            <person name="Sales G."/>
            <person name="Doxey A.C."/>
            <person name="Mansfield M.J."/>
            <person name="Schiavone M."/>
            <person name="Rossetto O."/>
            <person name="Pirazzini M."/>
            <person name="Dobrindt U."/>
            <person name="Montecucco C."/>
        </authorList>
    </citation>
    <scope>NUCLEOTIDE SEQUENCE [LARGE SCALE GENOMIC DNA]</scope>
    <source>
        <strain evidence="11 12">DSM 3997</strain>
    </source>
</reference>
<evidence type="ECO:0000256" key="8">
    <source>
        <dbReference type="ARBA" id="ARBA00029996"/>
    </source>
</evidence>
<comment type="caution">
    <text evidence="11">The sequence shown here is derived from an EMBL/GenBank/DDBJ whole genome shotgun (WGS) entry which is preliminary data.</text>
</comment>
<evidence type="ECO:0000256" key="7">
    <source>
        <dbReference type="ARBA" id="ARBA00023239"/>
    </source>
</evidence>
<keyword evidence="12" id="KW-1185">Reference proteome</keyword>
<proteinExistence type="predicted"/>
<dbReference type="PROSITE" id="PS00105">
    <property type="entry name" value="AA_TRANSFER_CLASS_1"/>
    <property type="match status" value="1"/>
</dbReference>
<evidence type="ECO:0000256" key="4">
    <source>
        <dbReference type="ARBA" id="ARBA00012285"/>
    </source>
</evidence>
<dbReference type="PANTHER" id="PTHR42885:SF1">
    <property type="entry name" value="THREONINE-PHOSPHATE DECARBOXYLASE"/>
    <property type="match status" value="1"/>
</dbReference>
<dbReference type="UniPathway" id="UPA00148"/>
<accession>A0A6I1ML73</accession>
<dbReference type="Proteomes" id="UP000430345">
    <property type="component" value="Unassembled WGS sequence"/>
</dbReference>
<evidence type="ECO:0000313" key="11">
    <source>
        <dbReference type="EMBL" id="MPQ44155.1"/>
    </source>
</evidence>
<dbReference type="OrthoDB" id="9813612at2"/>
<dbReference type="EC" id="4.1.1.81" evidence="4"/>
<comment type="catalytic activity">
    <reaction evidence="9">
        <text>O-phospho-L-threonine + H(+) = (R)-1-aminopropan-2-yl phosphate + CO2</text>
        <dbReference type="Rhea" id="RHEA:11492"/>
        <dbReference type="ChEBI" id="CHEBI:15378"/>
        <dbReference type="ChEBI" id="CHEBI:16526"/>
        <dbReference type="ChEBI" id="CHEBI:58563"/>
        <dbReference type="ChEBI" id="CHEBI:58675"/>
        <dbReference type="EC" id="4.1.1.81"/>
    </reaction>
</comment>
<organism evidence="11 12">
    <name type="scientific">Clostridium tarantellae</name>
    <dbReference type="NCBI Taxonomy" id="39493"/>
    <lineage>
        <taxon>Bacteria</taxon>
        <taxon>Bacillati</taxon>
        <taxon>Bacillota</taxon>
        <taxon>Clostridia</taxon>
        <taxon>Eubacteriales</taxon>
        <taxon>Clostridiaceae</taxon>
        <taxon>Clostridium</taxon>
    </lineage>
</organism>
<dbReference type="GO" id="GO:0009236">
    <property type="term" value="P:cobalamin biosynthetic process"/>
    <property type="evidence" value="ECO:0007669"/>
    <property type="project" value="UniProtKB-UniPathway"/>
</dbReference>
<dbReference type="InterPro" id="IPR004838">
    <property type="entry name" value="NHTrfase_class1_PyrdxlP-BS"/>
</dbReference>
<protein>
    <recommendedName>
        <fullName evidence="4">threonine-phosphate decarboxylase</fullName>
        <ecNumber evidence="4">4.1.1.81</ecNumber>
    </recommendedName>
    <alternativeName>
        <fullName evidence="8">L-threonine-O-3-phosphate decarboxylase</fullName>
    </alternativeName>
</protein>
<dbReference type="InterPro" id="IPR005860">
    <property type="entry name" value="CobD"/>
</dbReference>
<dbReference type="InterPro" id="IPR015422">
    <property type="entry name" value="PyrdxlP-dep_Trfase_small"/>
</dbReference>
<evidence type="ECO:0000256" key="6">
    <source>
        <dbReference type="ARBA" id="ARBA00022898"/>
    </source>
</evidence>
<keyword evidence="6" id="KW-0663">Pyridoxal phosphate</keyword>
<dbReference type="InterPro" id="IPR015421">
    <property type="entry name" value="PyrdxlP-dep_Trfase_major"/>
</dbReference>
<evidence type="ECO:0000256" key="3">
    <source>
        <dbReference type="ARBA" id="ARBA00004953"/>
    </source>
</evidence>
<dbReference type="PANTHER" id="PTHR42885">
    <property type="entry name" value="HISTIDINOL-PHOSPHATE AMINOTRANSFERASE-RELATED"/>
    <property type="match status" value="1"/>
</dbReference>
<dbReference type="SUPFAM" id="SSF53383">
    <property type="entry name" value="PLP-dependent transferases"/>
    <property type="match status" value="1"/>
</dbReference>
<sequence length="368" mass="42719">MILKTIRSNSHGGNLYLASKEFGINEGKFLDYSANINPLGVPKDLEKLIKNNISKLVNYPNIDYSLLTEQISNYLKVNKKNIVVGNGATEVIYLTLEALKLKKVCMPCPTFSEYKGACNKFNIEIDYYNLKEENNFNLHIEDFKNYIDKDTSIEGIFLCNPNNPTSTLLNKKQLLDILFFANEKHIFVVLDESFIDLTNGDEKNSIKDFVKEYKNLIIIRSFTKFFGIPGLRLGCGICNEDLAKELIKIRLPWSINYFATLVGEILKEDNDYIINTKKWINEERDWFYSELKSIKKIKVFYPNTNFILVKLLDENIDSVKLREKLGEMGILIRDCSNFNNLSNKYVRFAIKDRDKNEKFIKNLKQVLN</sequence>
<evidence type="ECO:0000256" key="9">
    <source>
        <dbReference type="ARBA" id="ARBA00048531"/>
    </source>
</evidence>
<name>A0A6I1ML73_9CLOT</name>
<evidence type="ECO:0000256" key="1">
    <source>
        <dbReference type="ARBA" id="ARBA00001933"/>
    </source>
</evidence>
<dbReference type="InterPro" id="IPR004839">
    <property type="entry name" value="Aminotransferase_I/II_large"/>
</dbReference>
<keyword evidence="5" id="KW-0169">Cobalamin biosynthesis</keyword>
<dbReference type="InterPro" id="IPR015424">
    <property type="entry name" value="PyrdxlP-dep_Trfase"/>
</dbReference>